<name>A0A1Y2MJ58_PSEAH</name>
<keyword evidence="1 4" id="KW-0808">Transferase</keyword>
<dbReference type="Gene3D" id="3.40.50.150">
    <property type="entry name" value="Vaccinia Virus protein VP39"/>
    <property type="match status" value="1"/>
</dbReference>
<dbReference type="AlphaFoldDB" id="A0A1Y2MJ58"/>
<keyword evidence="4" id="KW-0489">Methyltransferase</keyword>
<dbReference type="EC" id="2.1.1.163" evidence="4"/>
<evidence type="ECO:0000256" key="2">
    <source>
        <dbReference type="SAM" id="MobiDB-lite"/>
    </source>
</evidence>
<dbReference type="OrthoDB" id="65624at2"/>
<feature type="region of interest" description="Disordered" evidence="2">
    <location>
        <begin position="168"/>
        <end position="191"/>
    </location>
</feature>
<gene>
    <name evidence="4" type="primary">ubiE_6</name>
    <name evidence="4" type="ORF">BG845_06800</name>
</gene>
<organism evidence="4 5">
    <name type="scientific">Pseudonocardia autotrophica</name>
    <name type="common">Amycolata autotrophica</name>
    <name type="synonym">Nocardia autotrophica</name>
    <dbReference type="NCBI Taxonomy" id="2074"/>
    <lineage>
        <taxon>Bacteria</taxon>
        <taxon>Bacillati</taxon>
        <taxon>Actinomycetota</taxon>
        <taxon>Actinomycetes</taxon>
        <taxon>Pseudonocardiales</taxon>
        <taxon>Pseudonocardiaceae</taxon>
        <taxon>Pseudonocardia</taxon>
    </lineage>
</organism>
<dbReference type="InterPro" id="IPR050447">
    <property type="entry name" value="Erg6_SMT_methyltransf"/>
</dbReference>
<dbReference type="EMBL" id="MIGB01000085">
    <property type="protein sequence ID" value="OSY34488.1"/>
    <property type="molecule type" value="Genomic_DNA"/>
</dbReference>
<dbReference type="Proteomes" id="UP000194360">
    <property type="component" value="Unassembled WGS sequence"/>
</dbReference>
<dbReference type="STRING" id="2074.BG845_06800"/>
<dbReference type="InterPro" id="IPR013216">
    <property type="entry name" value="Methyltransf_11"/>
</dbReference>
<dbReference type="InterPro" id="IPR029063">
    <property type="entry name" value="SAM-dependent_MTases_sf"/>
</dbReference>
<evidence type="ECO:0000256" key="1">
    <source>
        <dbReference type="ARBA" id="ARBA00022679"/>
    </source>
</evidence>
<sequence>MIARQVLAAMRPAPTPAQLARVLRPRTGERILEIRPGLGHHARHIAGLVGPSGQVHLLDTPEHMLDDARLRTAGLQPRVIARVADARRLPLDDHSMDAAYLVGALSTLPDPGCVLDELHRVLRPGGRLVIAEHYRAHWLTLRDTHALARRHRFRVEHHTGRLRYLTLLRPSTSPTPPDRTGHRLPAVRADT</sequence>
<dbReference type="Pfam" id="PF08241">
    <property type="entry name" value="Methyltransf_11"/>
    <property type="match status" value="1"/>
</dbReference>
<evidence type="ECO:0000259" key="3">
    <source>
        <dbReference type="Pfam" id="PF08241"/>
    </source>
</evidence>
<dbReference type="CDD" id="cd02440">
    <property type="entry name" value="AdoMet_MTases"/>
    <property type="match status" value="1"/>
</dbReference>
<keyword evidence="5" id="KW-1185">Reference proteome</keyword>
<dbReference type="GO" id="GO:0008757">
    <property type="term" value="F:S-adenosylmethionine-dependent methyltransferase activity"/>
    <property type="evidence" value="ECO:0007669"/>
    <property type="project" value="InterPro"/>
</dbReference>
<dbReference type="GO" id="GO:0032259">
    <property type="term" value="P:methylation"/>
    <property type="evidence" value="ECO:0007669"/>
    <property type="project" value="UniProtKB-KW"/>
</dbReference>
<reference evidence="4 5" key="1">
    <citation type="submission" date="2016-09" db="EMBL/GenBank/DDBJ databases">
        <title>Pseudonocardia autotrophica DSM535, a candidate organism with high potential of specific P450 cytochromes.</title>
        <authorList>
            <person name="Grumaz C."/>
            <person name="Vainshtein Y."/>
            <person name="Kirstahler P."/>
            <person name="Sohn K."/>
        </authorList>
    </citation>
    <scope>NUCLEOTIDE SEQUENCE [LARGE SCALE GENOMIC DNA]</scope>
    <source>
        <strain evidence="4 5">DSM 535</strain>
    </source>
</reference>
<comment type="caution">
    <text evidence="4">The sequence shown here is derived from an EMBL/GenBank/DDBJ whole genome shotgun (WGS) entry which is preliminary data.</text>
</comment>
<dbReference type="GO" id="GO:0043770">
    <property type="term" value="F:demethylmenaquinone methyltransferase activity"/>
    <property type="evidence" value="ECO:0007669"/>
    <property type="project" value="UniProtKB-EC"/>
</dbReference>
<evidence type="ECO:0000313" key="5">
    <source>
        <dbReference type="Proteomes" id="UP000194360"/>
    </source>
</evidence>
<evidence type="ECO:0000313" key="4">
    <source>
        <dbReference type="EMBL" id="OSY34488.1"/>
    </source>
</evidence>
<proteinExistence type="predicted"/>
<dbReference type="PANTHER" id="PTHR44068">
    <property type="entry name" value="ZGC:194242"/>
    <property type="match status" value="1"/>
</dbReference>
<feature type="domain" description="Methyltransferase type 11" evidence="3">
    <location>
        <begin position="33"/>
        <end position="130"/>
    </location>
</feature>
<accession>A0A1Y2MJ58</accession>
<dbReference type="RefSeq" id="WP_085916814.1">
    <property type="nucleotide sequence ID" value="NZ_AP018920.1"/>
</dbReference>
<dbReference type="SUPFAM" id="SSF53335">
    <property type="entry name" value="S-adenosyl-L-methionine-dependent methyltransferases"/>
    <property type="match status" value="1"/>
</dbReference>
<dbReference type="PANTHER" id="PTHR44068:SF11">
    <property type="entry name" value="GERANYL DIPHOSPHATE 2-C-METHYLTRANSFERASE"/>
    <property type="match status" value="1"/>
</dbReference>
<protein>
    <submittedName>
        <fullName evidence="4">Demethylmenaquinone methyltransferase</fullName>
        <ecNumber evidence="4">2.1.1.163</ecNumber>
    </submittedName>
</protein>